<dbReference type="PROSITE" id="PS51257">
    <property type="entry name" value="PROKAR_LIPOPROTEIN"/>
    <property type="match status" value="1"/>
</dbReference>
<keyword evidence="3" id="KW-1185">Reference proteome</keyword>
<feature type="signal peptide" evidence="1">
    <location>
        <begin position="1"/>
        <end position="24"/>
    </location>
</feature>
<gene>
    <name evidence="2" type="ORF">ACFPGP_10530</name>
</gene>
<organism evidence="2 3">
    <name type="scientific">Nocardioides taihuensis</name>
    <dbReference type="NCBI Taxonomy" id="1835606"/>
    <lineage>
        <taxon>Bacteria</taxon>
        <taxon>Bacillati</taxon>
        <taxon>Actinomycetota</taxon>
        <taxon>Actinomycetes</taxon>
        <taxon>Propionibacteriales</taxon>
        <taxon>Nocardioidaceae</taxon>
        <taxon>Nocardioides</taxon>
    </lineage>
</organism>
<comment type="caution">
    <text evidence="2">The sequence shown here is derived from an EMBL/GenBank/DDBJ whole genome shotgun (WGS) entry which is preliminary data.</text>
</comment>
<protein>
    <submittedName>
        <fullName evidence="2">Uncharacterized protein</fullName>
    </submittedName>
</protein>
<evidence type="ECO:0000313" key="3">
    <source>
        <dbReference type="Proteomes" id="UP001596087"/>
    </source>
</evidence>
<keyword evidence="1" id="KW-0732">Signal</keyword>
<evidence type="ECO:0000256" key="1">
    <source>
        <dbReference type="SAM" id="SignalP"/>
    </source>
</evidence>
<name>A0ABW0BIK5_9ACTN</name>
<feature type="chain" id="PRO_5046871514" evidence="1">
    <location>
        <begin position="25"/>
        <end position="138"/>
    </location>
</feature>
<sequence length="138" mass="14093">MRSDKWKRSAGPAVVLLLLSAVLAGCGGSDTPAVCSSVDDLKSDIAAVKDIDLSADGVSQLQTALETVKTDLEQVQADASAEFSDEVDAVTTDLSTVESDFAAAKETPNATTLGALGTSVQALLTDVTTLVDDVEGTC</sequence>
<evidence type="ECO:0000313" key="2">
    <source>
        <dbReference type="EMBL" id="MFC5177110.1"/>
    </source>
</evidence>
<reference evidence="3" key="1">
    <citation type="journal article" date="2019" name="Int. J. Syst. Evol. Microbiol.">
        <title>The Global Catalogue of Microorganisms (GCM) 10K type strain sequencing project: providing services to taxonomists for standard genome sequencing and annotation.</title>
        <authorList>
            <consortium name="The Broad Institute Genomics Platform"/>
            <consortium name="The Broad Institute Genome Sequencing Center for Infectious Disease"/>
            <person name="Wu L."/>
            <person name="Ma J."/>
        </authorList>
    </citation>
    <scope>NUCLEOTIDE SEQUENCE [LARGE SCALE GENOMIC DNA]</scope>
    <source>
        <strain evidence="3">DFY41</strain>
    </source>
</reference>
<accession>A0ABW0BIK5</accession>
<proteinExistence type="predicted"/>
<dbReference type="EMBL" id="JBHSKD010000009">
    <property type="protein sequence ID" value="MFC5177110.1"/>
    <property type="molecule type" value="Genomic_DNA"/>
</dbReference>
<dbReference type="Proteomes" id="UP001596087">
    <property type="component" value="Unassembled WGS sequence"/>
</dbReference>
<dbReference type="RefSeq" id="WP_378589868.1">
    <property type="nucleotide sequence ID" value="NZ_JBHSKD010000009.1"/>
</dbReference>